<comment type="caution">
    <text evidence="1">The sequence shown here is derived from an EMBL/GenBank/DDBJ whole genome shotgun (WGS) entry which is preliminary data.</text>
</comment>
<sequence>MYSNKSHGKGLSDPRIAPPRRRACRVANLVAAIEATAPDPSILRFWGWRSIENTVIPVWSNDSILG</sequence>
<dbReference type="Proteomes" id="UP000299102">
    <property type="component" value="Unassembled WGS sequence"/>
</dbReference>
<name>A0A4C1T894_EUMVA</name>
<organism evidence="1 2">
    <name type="scientific">Eumeta variegata</name>
    <name type="common">Bagworm moth</name>
    <name type="synonym">Eumeta japonica</name>
    <dbReference type="NCBI Taxonomy" id="151549"/>
    <lineage>
        <taxon>Eukaryota</taxon>
        <taxon>Metazoa</taxon>
        <taxon>Ecdysozoa</taxon>
        <taxon>Arthropoda</taxon>
        <taxon>Hexapoda</taxon>
        <taxon>Insecta</taxon>
        <taxon>Pterygota</taxon>
        <taxon>Neoptera</taxon>
        <taxon>Endopterygota</taxon>
        <taxon>Lepidoptera</taxon>
        <taxon>Glossata</taxon>
        <taxon>Ditrysia</taxon>
        <taxon>Tineoidea</taxon>
        <taxon>Psychidae</taxon>
        <taxon>Oiketicinae</taxon>
        <taxon>Eumeta</taxon>
    </lineage>
</organism>
<accession>A0A4C1T894</accession>
<proteinExistence type="predicted"/>
<evidence type="ECO:0000313" key="1">
    <source>
        <dbReference type="EMBL" id="GBP10729.1"/>
    </source>
</evidence>
<keyword evidence="2" id="KW-1185">Reference proteome</keyword>
<protein>
    <submittedName>
        <fullName evidence="1">Uncharacterized protein</fullName>
    </submittedName>
</protein>
<dbReference type="AlphaFoldDB" id="A0A4C1T894"/>
<reference evidence="1 2" key="1">
    <citation type="journal article" date="2019" name="Commun. Biol.">
        <title>The bagworm genome reveals a unique fibroin gene that provides high tensile strength.</title>
        <authorList>
            <person name="Kono N."/>
            <person name="Nakamura H."/>
            <person name="Ohtoshi R."/>
            <person name="Tomita M."/>
            <person name="Numata K."/>
            <person name="Arakawa K."/>
        </authorList>
    </citation>
    <scope>NUCLEOTIDE SEQUENCE [LARGE SCALE GENOMIC DNA]</scope>
</reference>
<dbReference type="EMBL" id="BGZK01000042">
    <property type="protein sequence ID" value="GBP10729.1"/>
    <property type="molecule type" value="Genomic_DNA"/>
</dbReference>
<gene>
    <name evidence="1" type="ORF">EVAR_6286_1</name>
</gene>
<evidence type="ECO:0000313" key="2">
    <source>
        <dbReference type="Proteomes" id="UP000299102"/>
    </source>
</evidence>